<accession>A0AAD2CXJ3</accession>
<sequence length="158" mass="17996">MKCSENDRSSLIEPTKDKEYEFVSACTTAGSSAIQCREPKTAPVKKLRRRIIKVWTMEGESFLKVRKIRISDSSIDKINTKFLPNVEKSDQEDIEATADSIQESSIKQNHCAQENPESTRSSDHLDSKEVLKDGFSRCSLNLERTKRFTQSKTFPQCS</sequence>
<organism evidence="2 3">
    <name type="scientific">Euplotes crassus</name>
    <dbReference type="NCBI Taxonomy" id="5936"/>
    <lineage>
        <taxon>Eukaryota</taxon>
        <taxon>Sar</taxon>
        <taxon>Alveolata</taxon>
        <taxon>Ciliophora</taxon>
        <taxon>Intramacronucleata</taxon>
        <taxon>Spirotrichea</taxon>
        <taxon>Hypotrichia</taxon>
        <taxon>Euplotida</taxon>
        <taxon>Euplotidae</taxon>
        <taxon>Moneuplotes</taxon>
    </lineage>
</organism>
<dbReference type="Proteomes" id="UP001295684">
    <property type="component" value="Unassembled WGS sequence"/>
</dbReference>
<protein>
    <submittedName>
        <fullName evidence="2">Uncharacterized protein</fullName>
    </submittedName>
</protein>
<feature type="region of interest" description="Disordered" evidence="1">
    <location>
        <begin position="88"/>
        <end position="127"/>
    </location>
</feature>
<feature type="compositionally biased region" description="Polar residues" evidence="1">
    <location>
        <begin position="99"/>
        <end position="119"/>
    </location>
</feature>
<dbReference type="AlphaFoldDB" id="A0AAD2CXJ3"/>
<keyword evidence="3" id="KW-1185">Reference proteome</keyword>
<evidence type="ECO:0000313" key="2">
    <source>
        <dbReference type="EMBL" id="CAI2373238.1"/>
    </source>
</evidence>
<evidence type="ECO:0000313" key="3">
    <source>
        <dbReference type="Proteomes" id="UP001295684"/>
    </source>
</evidence>
<proteinExistence type="predicted"/>
<evidence type="ECO:0000256" key="1">
    <source>
        <dbReference type="SAM" id="MobiDB-lite"/>
    </source>
</evidence>
<gene>
    <name evidence="2" type="ORF">ECRASSUSDP1_LOCUS14579</name>
</gene>
<dbReference type="EMBL" id="CAMPGE010014574">
    <property type="protein sequence ID" value="CAI2373238.1"/>
    <property type="molecule type" value="Genomic_DNA"/>
</dbReference>
<comment type="caution">
    <text evidence="2">The sequence shown here is derived from an EMBL/GenBank/DDBJ whole genome shotgun (WGS) entry which is preliminary data.</text>
</comment>
<reference evidence="2" key="1">
    <citation type="submission" date="2023-07" db="EMBL/GenBank/DDBJ databases">
        <authorList>
            <consortium name="AG Swart"/>
            <person name="Singh M."/>
            <person name="Singh A."/>
            <person name="Seah K."/>
            <person name="Emmerich C."/>
        </authorList>
    </citation>
    <scope>NUCLEOTIDE SEQUENCE</scope>
    <source>
        <strain evidence="2">DP1</strain>
    </source>
</reference>
<name>A0AAD2CXJ3_EUPCR</name>